<accession>A0A8S5UZX0</accession>
<organism evidence="1">
    <name type="scientific">Siphoviridae sp. ctBeL15</name>
    <dbReference type="NCBI Taxonomy" id="2825374"/>
    <lineage>
        <taxon>Viruses</taxon>
        <taxon>Duplodnaviria</taxon>
        <taxon>Heunggongvirae</taxon>
        <taxon>Uroviricota</taxon>
        <taxon>Caudoviricetes</taxon>
    </lineage>
</organism>
<name>A0A8S5UZX0_9CAUD</name>
<dbReference type="EMBL" id="BK016176">
    <property type="protein sequence ID" value="DAG00032.1"/>
    <property type="molecule type" value="Genomic_DNA"/>
</dbReference>
<proteinExistence type="predicted"/>
<protein>
    <submittedName>
        <fullName evidence="1">Uncharacterized protein</fullName>
    </submittedName>
</protein>
<reference evidence="1" key="1">
    <citation type="journal article" date="2021" name="Proc. Natl. Acad. Sci. U.S.A.">
        <title>A Catalog of Tens of Thousands of Viruses from Human Metagenomes Reveals Hidden Associations with Chronic Diseases.</title>
        <authorList>
            <person name="Tisza M.J."/>
            <person name="Buck C.B."/>
        </authorList>
    </citation>
    <scope>NUCLEOTIDE SEQUENCE</scope>
    <source>
        <strain evidence="1">CtBeL15</strain>
    </source>
</reference>
<sequence>MPSTADGAGLYPHKISHITSRTAHRPPARFANYISVAF</sequence>
<evidence type="ECO:0000313" key="1">
    <source>
        <dbReference type="EMBL" id="DAG00032.1"/>
    </source>
</evidence>